<gene>
    <name evidence="2" type="ORF">g.11513</name>
</gene>
<dbReference type="Gene3D" id="3.30.420.10">
    <property type="entry name" value="Ribonuclease H-like superfamily/Ribonuclease H"/>
    <property type="match status" value="1"/>
</dbReference>
<feature type="non-terminal residue" evidence="2">
    <location>
        <position position="260"/>
    </location>
</feature>
<dbReference type="EMBL" id="GEBQ01009535">
    <property type="protein sequence ID" value="JAT30442.1"/>
    <property type="molecule type" value="Transcribed_RNA"/>
</dbReference>
<dbReference type="PANTHER" id="PTHR33939">
    <property type="entry name" value="PROTEIN CBG22215"/>
    <property type="match status" value="1"/>
</dbReference>
<protein>
    <recommendedName>
        <fullName evidence="1">Tc1-like transposase DDE domain-containing protein</fullName>
    </recommendedName>
</protein>
<dbReference type="AlphaFoldDB" id="A0A1B6M3D7"/>
<dbReference type="Pfam" id="PF13358">
    <property type="entry name" value="DDE_3"/>
    <property type="match status" value="1"/>
</dbReference>
<dbReference type="InterPro" id="IPR038717">
    <property type="entry name" value="Tc1-like_DDE_dom"/>
</dbReference>
<feature type="non-terminal residue" evidence="2">
    <location>
        <position position="1"/>
    </location>
</feature>
<proteinExistence type="predicted"/>
<name>A0A1B6M3D7_9HEMI</name>
<reference evidence="2" key="1">
    <citation type="submission" date="2015-11" db="EMBL/GenBank/DDBJ databases">
        <title>De novo transcriptome assembly of four potential Pierce s Disease insect vectors from Arizona vineyards.</title>
        <authorList>
            <person name="Tassone E.E."/>
        </authorList>
    </citation>
    <scope>NUCLEOTIDE SEQUENCE</scope>
</reference>
<evidence type="ECO:0000313" key="2">
    <source>
        <dbReference type="EMBL" id="JAT30442.1"/>
    </source>
</evidence>
<sequence>ASRKTTGSALKVLRSISEYRKVNRPIVYMDETYVHSTHSKPNAWTDGSTSGLKTPVSKEQCLIIVHAGSKDGFINNALLTFKSGNKTGSYHDDMNDENYEKWVTSKLIPNLKEKSVVIDNAPYHNVQANPAPTTSSRKAEMIKWLSDRNIQNSSTMYKIDSLFAESGHTVLRLPPYHPDLNPIELIWSLLKDKIAKKNVTFNMDFVENLVKEFCNSITDEDWRKRCEHTTKIEEAYMELEPHIDEMTEHIIIRLGEDSDS</sequence>
<organism evidence="2">
    <name type="scientific">Graphocephala atropunctata</name>
    <dbReference type="NCBI Taxonomy" id="36148"/>
    <lineage>
        <taxon>Eukaryota</taxon>
        <taxon>Metazoa</taxon>
        <taxon>Ecdysozoa</taxon>
        <taxon>Arthropoda</taxon>
        <taxon>Hexapoda</taxon>
        <taxon>Insecta</taxon>
        <taxon>Pterygota</taxon>
        <taxon>Neoptera</taxon>
        <taxon>Paraneoptera</taxon>
        <taxon>Hemiptera</taxon>
        <taxon>Auchenorrhyncha</taxon>
        <taxon>Membracoidea</taxon>
        <taxon>Cicadellidae</taxon>
        <taxon>Cicadellinae</taxon>
        <taxon>Cicadellini</taxon>
        <taxon>Graphocephala</taxon>
    </lineage>
</organism>
<dbReference type="PANTHER" id="PTHR33939:SF1">
    <property type="entry name" value="DUF4371 DOMAIN-CONTAINING PROTEIN"/>
    <property type="match status" value="1"/>
</dbReference>
<dbReference type="GO" id="GO:0003676">
    <property type="term" value="F:nucleic acid binding"/>
    <property type="evidence" value="ECO:0007669"/>
    <property type="project" value="InterPro"/>
</dbReference>
<dbReference type="InterPro" id="IPR036397">
    <property type="entry name" value="RNaseH_sf"/>
</dbReference>
<feature type="domain" description="Tc1-like transposase DDE" evidence="1">
    <location>
        <begin position="26"/>
        <end position="197"/>
    </location>
</feature>
<accession>A0A1B6M3D7</accession>
<evidence type="ECO:0000259" key="1">
    <source>
        <dbReference type="Pfam" id="PF13358"/>
    </source>
</evidence>